<comment type="caution">
    <text evidence="1">The sequence shown here is derived from an EMBL/GenBank/DDBJ whole genome shotgun (WGS) entry which is preliminary data.</text>
</comment>
<protein>
    <submittedName>
        <fullName evidence="1">SH3-like domain-containing protein</fullName>
    </submittedName>
</protein>
<proteinExistence type="predicted"/>
<dbReference type="Proteomes" id="UP000532010">
    <property type="component" value="Unassembled WGS sequence"/>
</dbReference>
<dbReference type="InterPro" id="IPR010466">
    <property type="entry name" value="DUF1058"/>
</dbReference>
<sequence>MIAASFDAHAQPAKGPKRVVPRFASLKRVKTNVRVGPGTQYPIRWVYQRQGLPVEIIAEFSNWRRIRGSDGSDGWVHSALLSTKRTALVQPWSETSINLQARPSKRSGTVARFQPQVVVDVQRCDQTWCAVTVPKHDLRGYARQVRLWGVYPDEVVGSTRVEPLSHLWRGVGG</sequence>
<dbReference type="Pfam" id="PF06347">
    <property type="entry name" value="SH3_4"/>
    <property type="match status" value="2"/>
</dbReference>
<evidence type="ECO:0000313" key="2">
    <source>
        <dbReference type="Proteomes" id="UP000532010"/>
    </source>
</evidence>
<gene>
    <name evidence="1" type="ORF">FHR70_002416</name>
</gene>
<name>A0A7W4VM35_9HYPH</name>
<accession>A0A7W4VM35</accession>
<reference evidence="1 2" key="1">
    <citation type="submission" date="2020-08" db="EMBL/GenBank/DDBJ databases">
        <title>The Agave Microbiome: Exploring the role of microbial communities in plant adaptations to desert environments.</title>
        <authorList>
            <person name="Partida-Martinez L.P."/>
        </authorList>
    </citation>
    <scope>NUCLEOTIDE SEQUENCE [LARGE SCALE GENOMIC DNA]</scope>
    <source>
        <strain evidence="1 2">AT3.9</strain>
    </source>
</reference>
<dbReference type="AlphaFoldDB" id="A0A7W4VM35"/>
<keyword evidence="2" id="KW-1185">Reference proteome</keyword>
<dbReference type="RefSeq" id="WP_183450431.1">
    <property type="nucleotide sequence ID" value="NZ_JACHWB010000003.1"/>
</dbReference>
<dbReference type="EMBL" id="JACHWB010000003">
    <property type="protein sequence ID" value="MBB3019351.1"/>
    <property type="molecule type" value="Genomic_DNA"/>
</dbReference>
<evidence type="ECO:0000313" key="1">
    <source>
        <dbReference type="EMBL" id="MBB3019351.1"/>
    </source>
</evidence>
<organism evidence="1 2">
    <name type="scientific">Microvirga lupini</name>
    <dbReference type="NCBI Taxonomy" id="420324"/>
    <lineage>
        <taxon>Bacteria</taxon>
        <taxon>Pseudomonadati</taxon>
        <taxon>Pseudomonadota</taxon>
        <taxon>Alphaproteobacteria</taxon>
        <taxon>Hyphomicrobiales</taxon>
        <taxon>Methylobacteriaceae</taxon>
        <taxon>Microvirga</taxon>
    </lineage>
</organism>
<dbReference type="Gene3D" id="2.30.30.40">
    <property type="entry name" value="SH3 Domains"/>
    <property type="match status" value="1"/>
</dbReference>